<evidence type="ECO:0000256" key="3">
    <source>
        <dbReference type="ARBA" id="ARBA00023136"/>
    </source>
</evidence>
<dbReference type="InterPro" id="IPR050810">
    <property type="entry name" value="Bact_Secretion_Sys_Channel"/>
</dbReference>
<reference evidence="6" key="1">
    <citation type="submission" date="2020-06" db="EMBL/GenBank/DDBJ databases">
        <title>Legume-microbial interactions unlock mineral nutrients during tropical forest succession.</title>
        <authorList>
            <person name="Epihov D.Z."/>
        </authorList>
    </citation>
    <scope>NUCLEOTIDE SEQUENCE [LARGE SCALE GENOMIC DNA]</scope>
    <source>
        <strain evidence="6">Pan2503</strain>
    </source>
</reference>
<dbReference type="GO" id="GO:0015627">
    <property type="term" value="C:type II protein secretion system complex"/>
    <property type="evidence" value="ECO:0007669"/>
    <property type="project" value="TreeGrafter"/>
</dbReference>
<feature type="non-terminal residue" evidence="6">
    <location>
        <position position="1"/>
    </location>
</feature>
<evidence type="ECO:0000256" key="1">
    <source>
        <dbReference type="ARBA" id="ARBA00004370"/>
    </source>
</evidence>
<feature type="domain" description="Type II/III secretion system secretin-like" evidence="5">
    <location>
        <begin position="196"/>
        <end position="360"/>
    </location>
</feature>
<evidence type="ECO:0000313" key="7">
    <source>
        <dbReference type="Proteomes" id="UP000567293"/>
    </source>
</evidence>
<evidence type="ECO:0000256" key="2">
    <source>
        <dbReference type="ARBA" id="ARBA00022729"/>
    </source>
</evidence>
<evidence type="ECO:0000256" key="4">
    <source>
        <dbReference type="RuleBase" id="RU004003"/>
    </source>
</evidence>
<dbReference type="Pfam" id="PF00263">
    <property type="entry name" value="Secretin"/>
    <property type="match status" value="1"/>
</dbReference>
<accession>A0A7V8NQ40</accession>
<feature type="non-terminal residue" evidence="6">
    <location>
        <position position="368"/>
    </location>
</feature>
<name>A0A7V8NQ40_9BACT</name>
<evidence type="ECO:0000259" key="5">
    <source>
        <dbReference type="Pfam" id="PF00263"/>
    </source>
</evidence>
<dbReference type="EMBL" id="JACDQQ010001046">
    <property type="protein sequence ID" value="MBA0085479.1"/>
    <property type="molecule type" value="Genomic_DNA"/>
</dbReference>
<dbReference type="PANTHER" id="PTHR30332:SF24">
    <property type="entry name" value="SECRETIN GSPD-RELATED"/>
    <property type="match status" value="1"/>
</dbReference>
<comment type="subcellular location">
    <subcellularLocation>
        <location evidence="1">Membrane</location>
    </subcellularLocation>
</comment>
<dbReference type="InterPro" id="IPR004846">
    <property type="entry name" value="T2SS/T3SS_dom"/>
</dbReference>
<dbReference type="GO" id="GO:0009306">
    <property type="term" value="P:protein secretion"/>
    <property type="evidence" value="ECO:0007669"/>
    <property type="project" value="InterPro"/>
</dbReference>
<dbReference type="GO" id="GO:0016020">
    <property type="term" value="C:membrane"/>
    <property type="evidence" value="ECO:0007669"/>
    <property type="project" value="UniProtKB-SubCell"/>
</dbReference>
<proteinExistence type="inferred from homology"/>
<dbReference type="AlphaFoldDB" id="A0A7V8NQ40"/>
<evidence type="ECO:0000313" key="6">
    <source>
        <dbReference type="EMBL" id="MBA0085479.1"/>
    </source>
</evidence>
<keyword evidence="2" id="KW-0732">Signal</keyword>
<keyword evidence="3" id="KW-0472">Membrane</keyword>
<dbReference type="PANTHER" id="PTHR30332">
    <property type="entry name" value="PROBABLE GENERAL SECRETION PATHWAY PROTEIN D"/>
    <property type="match status" value="1"/>
</dbReference>
<organism evidence="6 7">
    <name type="scientific">Candidatus Acidiferrum panamense</name>
    <dbReference type="NCBI Taxonomy" id="2741543"/>
    <lineage>
        <taxon>Bacteria</taxon>
        <taxon>Pseudomonadati</taxon>
        <taxon>Acidobacteriota</taxon>
        <taxon>Terriglobia</taxon>
        <taxon>Candidatus Acidiferrales</taxon>
        <taxon>Candidatus Acidiferrum</taxon>
    </lineage>
</organism>
<protein>
    <submittedName>
        <fullName evidence="6">Type II and III secretion system protein</fullName>
    </submittedName>
</protein>
<comment type="caution">
    <text evidence="6">The sequence shown here is derived from an EMBL/GenBank/DDBJ whole genome shotgun (WGS) entry which is preliminary data.</text>
</comment>
<sequence length="368" mass="39829">SEYQGGNPFDFQLQGVDYREALRGLEAATASFVVPLADRVFLVAKDTPQKRTQVEPTVAVEVRLSEITNAQDLAALVTTVQQAMAIEKVGVDSQTNTVILRDRISKVLPARAMFEQMMRSRAQVMVEMRFLEVTRNDVITYGIDFPTLFSLTPLTSWMNNPVASLPHNVTGLLAFGAGRSLIGISIMNPALVARMSNSSASVLLDSEIRSIDGQPATFHVGDRYPVMTSGYFGPASFSGRGAYSPPPGFDFVDLGLSLKVTPSVEDLVNVTLDIDAQFKVLSGTAVNGIPVISNRALKTRTSFKMGEWAAVAGLLSTQDARSIAGLAGLSRIPGLRFLTSTHERDRSSDQVLILLRPYLLNPPPAEAP</sequence>
<keyword evidence="7" id="KW-1185">Reference proteome</keyword>
<gene>
    <name evidence="6" type="ORF">HRJ53_10820</name>
</gene>
<dbReference type="Proteomes" id="UP000567293">
    <property type="component" value="Unassembled WGS sequence"/>
</dbReference>
<comment type="similarity">
    <text evidence="4">Belongs to the bacterial secretin family.</text>
</comment>